<keyword evidence="2" id="KW-0732">Signal</keyword>
<dbReference type="InterPro" id="IPR025381">
    <property type="entry name" value="DUF4296"/>
</dbReference>
<feature type="chain" id="PRO_5046504553" evidence="2">
    <location>
        <begin position="25"/>
        <end position="140"/>
    </location>
</feature>
<name>A0ABS0IGI6_9BACT</name>
<reference evidence="4 5" key="1">
    <citation type="submission" date="2020-11" db="EMBL/GenBank/DDBJ databases">
        <authorList>
            <person name="Kim M.K."/>
        </authorList>
    </citation>
    <scope>NUCLEOTIDE SEQUENCE [LARGE SCALE GENOMIC DNA]</scope>
    <source>
        <strain evidence="4 5">BT683</strain>
    </source>
</reference>
<proteinExistence type="predicted"/>
<protein>
    <submittedName>
        <fullName evidence="4">DUF4296 domain-containing protein</fullName>
    </submittedName>
</protein>
<dbReference type="EMBL" id="JADQDQ010000003">
    <property type="protein sequence ID" value="MBF9237282.1"/>
    <property type="molecule type" value="Genomic_DNA"/>
</dbReference>
<keyword evidence="5" id="KW-1185">Reference proteome</keyword>
<evidence type="ECO:0000256" key="2">
    <source>
        <dbReference type="SAM" id="SignalP"/>
    </source>
</evidence>
<dbReference type="RefSeq" id="WP_196281660.1">
    <property type="nucleotide sequence ID" value="NZ_JADQDQ010000003.1"/>
</dbReference>
<comment type="caution">
    <text evidence="4">The sequence shown here is derived from an EMBL/GenBank/DDBJ whole genome shotgun (WGS) entry which is preliminary data.</text>
</comment>
<gene>
    <name evidence="4" type="ORF">I2I05_07720</name>
</gene>
<feature type="region of interest" description="Disordered" evidence="1">
    <location>
        <begin position="121"/>
        <end position="140"/>
    </location>
</feature>
<organism evidence="4 5">
    <name type="scientific">Hymenobacter jeongseonensis</name>
    <dbReference type="NCBI Taxonomy" id="2791027"/>
    <lineage>
        <taxon>Bacteria</taxon>
        <taxon>Pseudomonadati</taxon>
        <taxon>Bacteroidota</taxon>
        <taxon>Cytophagia</taxon>
        <taxon>Cytophagales</taxon>
        <taxon>Hymenobacteraceae</taxon>
        <taxon>Hymenobacter</taxon>
    </lineage>
</organism>
<sequence length="140" mass="15510">MKSFHCRGLRLLVAPLLLAMSACQRPEEAPAPADLLPKEQMISLLTDLHVLEARVESSRLHPDSARALYLSQHKRLLKQSQVTDSAFQRSYRYYGIHGKDLNDIYSAVVDTLNARSRRADPASAIPGAGRPAPLINGPIR</sequence>
<dbReference type="Pfam" id="PF14129">
    <property type="entry name" value="DUF4296"/>
    <property type="match status" value="1"/>
</dbReference>
<evidence type="ECO:0000313" key="5">
    <source>
        <dbReference type="Proteomes" id="UP000597617"/>
    </source>
</evidence>
<dbReference type="PROSITE" id="PS51257">
    <property type="entry name" value="PROKAR_LIPOPROTEIN"/>
    <property type="match status" value="1"/>
</dbReference>
<feature type="signal peptide" evidence="2">
    <location>
        <begin position="1"/>
        <end position="24"/>
    </location>
</feature>
<evidence type="ECO:0000313" key="4">
    <source>
        <dbReference type="EMBL" id="MBF9237282.1"/>
    </source>
</evidence>
<evidence type="ECO:0000256" key="1">
    <source>
        <dbReference type="SAM" id="MobiDB-lite"/>
    </source>
</evidence>
<feature type="domain" description="DUF4296" evidence="3">
    <location>
        <begin position="32"/>
        <end position="116"/>
    </location>
</feature>
<accession>A0ABS0IGI6</accession>
<evidence type="ECO:0000259" key="3">
    <source>
        <dbReference type="Pfam" id="PF14129"/>
    </source>
</evidence>
<dbReference type="Proteomes" id="UP000597617">
    <property type="component" value="Unassembled WGS sequence"/>
</dbReference>